<gene>
    <name evidence="1" type="ORF">NM688_g8045</name>
</gene>
<protein>
    <submittedName>
        <fullName evidence="1">Uncharacterized protein</fullName>
    </submittedName>
</protein>
<evidence type="ECO:0000313" key="2">
    <source>
        <dbReference type="Proteomes" id="UP001148662"/>
    </source>
</evidence>
<proteinExistence type="predicted"/>
<evidence type="ECO:0000313" key="1">
    <source>
        <dbReference type="EMBL" id="KAJ3528051.1"/>
    </source>
</evidence>
<accession>A0ACC1RY03</accession>
<organism evidence="1 2">
    <name type="scientific">Phlebia brevispora</name>
    <dbReference type="NCBI Taxonomy" id="194682"/>
    <lineage>
        <taxon>Eukaryota</taxon>
        <taxon>Fungi</taxon>
        <taxon>Dikarya</taxon>
        <taxon>Basidiomycota</taxon>
        <taxon>Agaricomycotina</taxon>
        <taxon>Agaricomycetes</taxon>
        <taxon>Polyporales</taxon>
        <taxon>Meruliaceae</taxon>
        <taxon>Phlebia</taxon>
    </lineage>
</organism>
<reference evidence="1" key="1">
    <citation type="submission" date="2022-07" db="EMBL/GenBank/DDBJ databases">
        <title>Genome Sequence of Phlebia brevispora.</title>
        <authorList>
            <person name="Buettner E."/>
        </authorList>
    </citation>
    <scope>NUCLEOTIDE SEQUENCE</scope>
    <source>
        <strain evidence="1">MPL23</strain>
    </source>
</reference>
<dbReference type="Proteomes" id="UP001148662">
    <property type="component" value="Unassembled WGS sequence"/>
</dbReference>
<name>A0ACC1RY03_9APHY</name>
<keyword evidence="2" id="KW-1185">Reference proteome</keyword>
<sequence length="319" mass="34691">MRSRGGGTSRRPGRKGVAVVTQELVEEERARMIQERQSEVQRVLDKHDDLVREAFHLEKFVSLLGYDPKEAKQDKSNVFLEYKSRYDLVDHTASAGPSRTTRRAHTERLQSLNAPLTSSPSAPSRSSKVKAPAKSTGLHEITSDVLRTHLVDAKGKGKEVVHQDVPRSISAATVTSHKRGRMRAAVVSPSVVASDPVASEALPGSHSRLRKRAEMLPPPDPPPHKRRRTESVAHVDTTEPRTDATHAKTTMKRTRGARTASDDITGTTVVLARKTHQIDSTSSGADIYASTAAAKPAPVWRVGTSVPGVICNARRPGIG</sequence>
<dbReference type="EMBL" id="JANHOG010002045">
    <property type="protein sequence ID" value="KAJ3528051.1"/>
    <property type="molecule type" value="Genomic_DNA"/>
</dbReference>
<comment type="caution">
    <text evidence="1">The sequence shown here is derived from an EMBL/GenBank/DDBJ whole genome shotgun (WGS) entry which is preliminary data.</text>
</comment>